<gene>
    <name evidence="1" type="ORF">BaRGS_00034319</name>
</gene>
<accession>A0ABD0JIB6</accession>
<organism evidence="1 2">
    <name type="scientific">Batillaria attramentaria</name>
    <dbReference type="NCBI Taxonomy" id="370345"/>
    <lineage>
        <taxon>Eukaryota</taxon>
        <taxon>Metazoa</taxon>
        <taxon>Spiralia</taxon>
        <taxon>Lophotrochozoa</taxon>
        <taxon>Mollusca</taxon>
        <taxon>Gastropoda</taxon>
        <taxon>Caenogastropoda</taxon>
        <taxon>Sorbeoconcha</taxon>
        <taxon>Cerithioidea</taxon>
        <taxon>Batillariidae</taxon>
        <taxon>Batillaria</taxon>
    </lineage>
</organism>
<evidence type="ECO:0000313" key="1">
    <source>
        <dbReference type="EMBL" id="KAK7474436.1"/>
    </source>
</evidence>
<sequence>MRSQGERQLNAPVTEHRSRLLTDGESFHKFLIWRSATGLFDVSLSLADAAFGTVPAAYFRTVWHIEVSVWVLSQVVCVHVGVRGERFCRDCKFCLQSH</sequence>
<comment type="caution">
    <text evidence="1">The sequence shown here is derived from an EMBL/GenBank/DDBJ whole genome shotgun (WGS) entry which is preliminary data.</text>
</comment>
<dbReference type="AlphaFoldDB" id="A0ABD0JIB6"/>
<dbReference type="Proteomes" id="UP001519460">
    <property type="component" value="Unassembled WGS sequence"/>
</dbReference>
<protein>
    <submittedName>
        <fullName evidence="1">Uncharacterized protein</fullName>
    </submittedName>
</protein>
<evidence type="ECO:0000313" key="2">
    <source>
        <dbReference type="Proteomes" id="UP001519460"/>
    </source>
</evidence>
<reference evidence="1 2" key="1">
    <citation type="journal article" date="2023" name="Sci. Data">
        <title>Genome assembly of the Korean intertidal mud-creeper Batillaria attramentaria.</title>
        <authorList>
            <person name="Patra A.K."/>
            <person name="Ho P.T."/>
            <person name="Jun S."/>
            <person name="Lee S.J."/>
            <person name="Kim Y."/>
            <person name="Won Y.J."/>
        </authorList>
    </citation>
    <scope>NUCLEOTIDE SEQUENCE [LARGE SCALE GENOMIC DNA]</scope>
    <source>
        <strain evidence="1">Wonlab-2016</strain>
    </source>
</reference>
<dbReference type="EMBL" id="JACVVK020000437">
    <property type="protein sequence ID" value="KAK7474436.1"/>
    <property type="molecule type" value="Genomic_DNA"/>
</dbReference>
<name>A0ABD0JIB6_9CAEN</name>
<proteinExistence type="predicted"/>
<keyword evidence="2" id="KW-1185">Reference proteome</keyword>